<dbReference type="PANTHER" id="PTHR34477">
    <property type="entry name" value="UPF0213 PROTEIN YHBQ"/>
    <property type="match status" value="1"/>
</dbReference>
<dbReference type="InterPro" id="IPR035901">
    <property type="entry name" value="GIY-YIG_endonuc_sf"/>
</dbReference>
<dbReference type="InterPro" id="IPR050190">
    <property type="entry name" value="UPF0213_domain"/>
</dbReference>
<dbReference type="SUPFAM" id="SSF82771">
    <property type="entry name" value="GIY-YIG endonuclease"/>
    <property type="match status" value="1"/>
</dbReference>
<protein>
    <recommendedName>
        <fullName evidence="1">GIY-YIG domain-containing protein</fullName>
    </recommendedName>
</protein>
<feature type="domain" description="GIY-YIG" evidence="1">
    <location>
        <begin position="1"/>
        <end position="75"/>
    </location>
</feature>
<dbReference type="PANTHER" id="PTHR34477:SF1">
    <property type="entry name" value="UPF0213 PROTEIN YHBQ"/>
    <property type="match status" value="1"/>
</dbReference>
<accession>A0A644ZWT8</accession>
<dbReference type="CDD" id="cd10456">
    <property type="entry name" value="GIY-YIG_UPF0213"/>
    <property type="match status" value="1"/>
</dbReference>
<dbReference type="Gene3D" id="3.40.1440.10">
    <property type="entry name" value="GIY-YIG endonuclease"/>
    <property type="match status" value="1"/>
</dbReference>
<name>A0A644ZWT8_9ZZZZ</name>
<comment type="caution">
    <text evidence="2">The sequence shown here is derived from an EMBL/GenBank/DDBJ whole genome shotgun (WGS) entry which is preliminary data.</text>
</comment>
<evidence type="ECO:0000313" key="2">
    <source>
        <dbReference type="EMBL" id="MPM45430.1"/>
    </source>
</evidence>
<gene>
    <name evidence="2" type="ORF">SDC9_92117</name>
</gene>
<evidence type="ECO:0000259" key="1">
    <source>
        <dbReference type="PROSITE" id="PS50164"/>
    </source>
</evidence>
<dbReference type="AlphaFoldDB" id="A0A644ZWT8"/>
<dbReference type="Pfam" id="PF01541">
    <property type="entry name" value="GIY-YIG"/>
    <property type="match status" value="1"/>
</dbReference>
<dbReference type="EMBL" id="VSSQ01010872">
    <property type="protein sequence ID" value="MPM45430.1"/>
    <property type="molecule type" value="Genomic_DNA"/>
</dbReference>
<proteinExistence type="predicted"/>
<dbReference type="InterPro" id="IPR000305">
    <property type="entry name" value="GIY-YIG_endonuc"/>
</dbReference>
<sequence>MCYTYIIRCKDNTLYTGYTTDIIRRMEEHKLGINSKYTRAKGFDRLEVFFESHNKSQAMKLEYYIKKLSKSKKIWIINNQEMFIDEVKDKFQIRIGKINKS</sequence>
<dbReference type="PROSITE" id="PS50164">
    <property type="entry name" value="GIY_YIG"/>
    <property type="match status" value="1"/>
</dbReference>
<organism evidence="2">
    <name type="scientific">bioreactor metagenome</name>
    <dbReference type="NCBI Taxonomy" id="1076179"/>
    <lineage>
        <taxon>unclassified sequences</taxon>
        <taxon>metagenomes</taxon>
        <taxon>ecological metagenomes</taxon>
    </lineage>
</organism>
<reference evidence="2" key="1">
    <citation type="submission" date="2019-08" db="EMBL/GenBank/DDBJ databases">
        <authorList>
            <person name="Kucharzyk K."/>
            <person name="Murdoch R.W."/>
            <person name="Higgins S."/>
            <person name="Loffler F."/>
        </authorList>
    </citation>
    <scope>NUCLEOTIDE SEQUENCE</scope>
</reference>